<dbReference type="Pfam" id="PF00435">
    <property type="entry name" value="Spectrin"/>
    <property type="match status" value="1"/>
</dbReference>
<dbReference type="AlphaFoldDB" id="A0ABD0YU02"/>
<organism evidence="1 2">
    <name type="scientific">Ranatra chinensis</name>
    <dbReference type="NCBI Taxonomy" id="642074"/>
    <lineage>
        <taxon>Eukaryota</taxon>
        <taxon>Metazoa</taxon>
        <taxon>Ecdysozoa</taxon>
        <taxon>Arthropoda</taxon>
        <taxon>Hexapoda</taxon>
        <taxon>Insecta</taxon>
        <taxon>Pterygota</taxon>
        <taxon>Neoptera</taxon>
        <taxon>Paraneoptera</taxon>
        <taxon>Hemiptera</taxon>
        <taxon>Heteroptera</taxon>
        <taxon>Panheteroptera</taxon>
        <taxon>Nepomorpha</taxon>
        <taxon>Nepidae</taxon>
        <taxon>Ranatrinae</taxon>
        <taxon>Ranatra</taxon>
    </lineage>
</organism>
<dbReference type="Proteomes" id="UP001558652">
    <property type="component" value="Unassembled WGS sequence"/>
</dbReference>
<dbReference type="Gene3D" id="1.20.58.60">
    <property type="match status" value="1"/>
</dbReference>
<protein>
    <recommendedName>
        <fullName evidence="3">Dystrophin</fullName>
    </recommendedName>
</protein>
<evidence type="ECO:0000313" key="2">
    <source>
        <dbReference type="Proteomes" id="UP001558652"/>
    </source>
</evidence>
<evidence type="ECO:0000313" key="1">
    <source>
        <dbReference type="EMBL" id="KAL1139460.1"/>
    </source>
</evidence>
<name>A0ABD0YU02_9HEMI</name>
<comment type="caution">
    <text evidence="1">The sequence shown here is derived from an EMBL/GenBank/DDBJ whole genome shotgun (WGS) entry which is preliminary data.</text>
</comment>
<sequence length="202" mass="23503">MEKECEKDEEYGIQGQLCEIEHKVVALEQQLKQHDVELEKDKATWSKYEESVKVMKPWLEQAEVVMSMGTIKPTLLSDAEEQLQQAMVFREESENKKPEVDKLQTLITELAIETGARDTVDALHSRWVAVESAARQRANRLDKLVAAWREMESTTKQIETWIDRPRFAEILNDNASKHETLDKQLAELKVMIYYIYGRSLSF</sequence>
<dbReference type="SUPFAM" id="SSF46966">
    <property type="entry name" value="Spectrin repeat"/>
    <property type="match status" value="1"/>
</dbReference>
<accession>A0ABD0YU02</accession>
<keyword evidence="2" id="KW-1185">Reference proteome</keyword>
<dbReference type="EMBL" id="JBFDAA010000002">
    <property type="protein sequence ID" value="KAL1139460.1"/>
    <property type="molecule type" value="Genomic_DNA"/>
</dbReference>
<proteinExistence type="predicted"/>
<reference evidence="1 2" key="1">
    <citation type="submission" date="2024-07" db="EMBL/GenBank/DDBJ databases">
        <title>Chromosome-level genome assembly of the water stick insect Ranatra chinensis (Heteroptera: Nepidae).</title>
        <authorList>
            <person name="Liu X."/>
        </authorList>
    </citation>
    <scope>NUCLEOTIDE SEQUENCE [LARGE SCALE GENOMIC DNA]</scope>
    <source>
        <strain evidence="1">Cailab_2021Rc</strain>
        <tissue evidence="1">Muscle</tissue>
    </source>
</reference>
<evidence type="ECO:0008006" key="3">
    <source>
        <dbReference type="Google" id="ProtNLM"/>
    </source>
</evidence>
<dbReference type="InterPro" id="IPR002017">
    <property type="entry name" value="Spectrin_repeat"/>
</dbReference>
<gene>
    <name evidence="1" type="ORF">AAG570_006444</name>
</gene>